<dbReference type="SUPFAM" id="SSF46689">
    <property type="entry name" value="Homeodomain-like"/>
    <property type="match status" value="1"/>
</dbReference>
<evidence type="ECO:0000313" key="6">
    <source>
        <dbReference type="EMBL" id="MET2832092.1"/>
    </source>
</evidence>
<dbReference type="EMBL" id="JBEWSZ010000007">
    <property type="protein sequence ID" value="MET2832092.1"/>
    <property type="molecule type" value="Genomic_DNA"/>
</dbReference>
<evidence type="ECO:0000256" key="2">
    <source>
        <dbReference type="ARBA" id="ARBA00023125"/>
    </source>
</evidence>
<protein>
    <submittedName>
        <fullName evidence="6">TetR/AcrR family transcriptional regulator</fullName>
    </submittedName>
</protein>
<dbReference type="PANTHER" id="PTHR47506:SF1">
    <property type="entry name" value="HTH-TYPE TRANSCRIPTIONAL REGULATOR YJDC"/>
    <property type="match status" value="1"/>
</dbReference>
<evidence type="ECO:0000256" key="3">
    <source>
        <dbReference type="ARBA" id="ARBA00023163"/>
    </source>
</evidence>
<evidence type="ECO:0000256" key="4">
    <source>
        <dbReference type="PROSITE-ProRule" id="PRU00335"/>
    </source>
</evidence>
<accession>A0ABV2DPS3</accession>
<evidence type="ECO:0000256" key="1">
    <source>
        <dbReference type="ARBA" id="ARBA00023015"/>
    </source>
</evidence>
<dbReference type="Gene3D" id="1.10.357.10">
    <property type="entry name" value="Tetracycline Repressor, domain 2"/>
    <property type="match status" value="1"/>
</dbReference>
<name>A0ABV2DPS3_9HYPH</name>
<sequence>MSNLGMTSDQILASAQNFIVSGGYNGFSYADIAEVVGIRKASIHHHFPSKVDLVRTLVERHRERAEAGMADLESKVPDPVALLQTYAGHWARCIEDASIPFCVCALLASELPALPPEVAVEVRAYFRFLSSWLTKVMERGAEQGVLKFTGSAELEAETFMATIHGAMLSARAYGNPALFDAILTPTVQRLAAKVH</sequence>
<proteinExistence type="predicted"/>
<keyword evidence="2 4" id="KW-0238">DNA-binding</keyword>
<dbReference type="PRINTS" id="PR00455">
    <property type="entry name" value="HTHTETR"/>
</dbReference>
<dbReference type="PROSITE" id="PS50977">
    <property type="entry name" value="HTH_TETR_2"/>
    <property type="match status" value="1"/>
</dbReference>
<reference evidence="6 7" key="1">
    <citation type="submission" date="2024-06" db="EMBL/GenBank/DDBJ databases">
        <authorList>
            <person name="Kim D.-U."/>
        </authorList>
    </citation>
    <scope>NUCLEOTIDE SEQUENCE [LARGE SCALE GENOMIC DNA]</scope>
    <source>
        <strain evidence="6 7">KACC15460</strain>
    </source>
</reference>
<keyword evidence="3" id="KW-0804">Transcription</keyword>
<evidence type="ECO:0000259" key="5">
    <source>
        <dbReference type="PROSITE" id="PS50977"/>
    </source>
</evidence>
<feature type="DNA-binding region" description="H-T-H motif" evidence="4">
    <location>
        <begin position="28"/>
        <end position="47"/>
    </location>
</feature>
<dbReference type="SUPFAM" id="SSF48498">
    <property type="entry name" value="Tetracyclin repressor-like, C-terminal domain"/>
    <property type="match status" value="1"/>
</dbReference>
<dbReference type="Pfam" id="PF00440">
    <property type="entry name" value="TetR_N"/>
    <property type="match status" value="1"/>
</dbReference>
<organism evidence="6 7">
    <name type="scientific">Mesorhizobium shangrilense</name>
    <dbReference type="NCBI Taxonomy" id="460060"/>
    <lineage>
        <taxon>Bacteria</taxon>
        <taxon>Pseudomonadati</taxon>
        <taxon>Pseudomonadota</taxon>
        <taxon>Alphaproteobacteria</taxon>
        <taxon>Hyphomicrobiales</taxon>
        <taxon>Phyllobacteriaceae</taxon>
        <taxon>Mesorhizobium</taxon>
    </lineage>
</organism>
<dbReference type="PANTHER" id="PTHR47506">
    <property type="entry name" value="TRANSCRIPTIONAL REGULATORY PROTEIN"/>
    <property type="match status" value="1"/>
</dbReference>
<feature type="domain" description="HTH tetR-type" evidence="5">
    <location>
        <begin position="5"/>
        <end position="65"/>
    </location>
</feature>
<evidence type="ECO:0000313" key="7">
    <source>
        <dbReference type="Proteomes" id="UP001548832"/>
    </source>
</evidence>
<keyword evidence="7" id="KW-1185">Reference proteome</keyword>
<dbReference type="Proteomes" id="UP001548832">
    <property type="component" value="Unassembled WGS sequence"/>
</dbReference>
<dbReference type="InterPro" id="IPR036271">
    <property type="entry name" value="Tet_transcr_reg_TetR-rel_C_sf"/>
</dbReference>
<dbReference type="InterPro" id="IPR009057">
    <property type="entry name" value="Homeodomain-like_sf"/>
</dbReference>
<dbReference type="InterPro" id="IPR011075">
    <property type="entry name" value="TetR_C"/>
</dbReference>
<dbReference type="Pfam" id="PF16925">
    <property type="entry name" value="TetR_C_13"/>
    <property type="match status" value="1"/>
</dbReference>
<dbReference type="InterPro" id="IPR001647">
    <property type="entry name" value="HTH_TetR"/>
</dbReference>
<gene>
    <name evidence="6" type="ORF">ABVQ20_34600</name>
</gene>
<comment type="caution">
    <text evidence="6">The sequence shown here is derived from an EMBL/GenBank/DDBJ whole genome shotgun (WGS) entry which is preliminary data.</text>
</comment>
<keyword evidence="1" id="KW-0805">Transcription regulation</keyword>
<dbReference type="RefSeq" id="WP_354464320.1">
    <property type="nucleotide sequence ID" value="NZ_JBEWSZ010000007.1"/>
</dbReference>